<evidence type="ECO:0000256" key="5">
    <source>
        <dbReference type="ARBA" id="ARBA00023136"/>
    </source>
</evidence>
<dbReference type="Gene3D" id="2.40.160.50">
    <property type="entry name" value="membrane protein fhac: a member of the omp85/tpsb transporter family"/>
    <property type="match status" value="1"/>
</dbReference>
<dbReference type="AlphaFoldDB" id="A0A6G1G5E5"/>
<dbReference type="PANTHER" id="PTHR12815:SF18">
    <property type="entry name" value="SORTING AND ASSEMBLY MACHINERY COMPONENT 50 HOMOLOG"/>
    <property type="match status" value="1"/>
</dbReference>
<dbReference type="GeneID" id="54417632"/>
<comment type="similarity">
    <text evidence="2">Belongs to the SAM50/omp85 family.</text>
</comment>
<organism evidence="8">
    <name type="scientific">Eremomyces bilateralis CBS 781.70</name>
    <dbReference type="NCBI Taxonomy" id="1392243"/>
    <lineage>
        <taxon>Eukaryota</taxon>
        <taxon>Fungi</taxon>
        <taxon>Dikarya</taxon>
        <taxon>Ascomycota</taxon>
        <taxon>Pezizomycotina</taxon>
        <taxon>Dothideomycetes</taxon>
        <taxon>Dothideomycetes incertae sedis</taxon>
        <taxon>Eremomycetales</taxon>
        <taxon>Eremomycetaceae</taxon>
        <taxon>Eremomyces</taxon>
    </lineage>
</organism>
<dbReference type="InterPro" id="IPR000184">
    <property type="entry name" value="Bac_surfAg_D15"/>
</dbReference>
<evidence type="ECO:0000256" key="4">
    <source>
        <dbReference type="ARBA" id="ARBA00022692"/>
    </source>
</evidence>
<sequence>MASPLDEDVFDRLKHTEEQAKKAEELNARLHSQYEKAQARQAEVIGSNTTLPVTISSVRVLNAQNTRKGFLHGVFRPFLEANKKEYYTLSDALEDIGIAHHRLRKFDIFRDPISVYIDRPDPTDPSTTPTDIDVYFSVKERSRYTIKTGTEVGHADGSGYASANLRNLFGGAETLTANASVGIRTRSAYSAAFETPILSNPDFSWEVAGLASSTLKSWASHEEALKGGFTKLKWQTLSGAHKHEFGYSGLWRQITSLASNASPTVRADAGDSFKSALTHTWTHDLRDSRTLPSRGYLVKTVSELAGLGPLRGDVAFAKLEGETQAAIPIPIPGIKGDSGVSLTAGFRGGVLYPLALGGSGNNLPVHSRLSDRFQLGGPTDVRGFRLGGLGPRDGPDAVGGDVYAAAGASLLVPFPRAGPETPLRFQAFVNAGRLLALRKSKGGESSMDNAAVAESVKQTIRELADGLPSCSAGVGIVYAHPVARFELNFSLPLVARKGEDARKGISFGVGMEFL</sequence>
<comment type="subcellular location">
    <subcellularLocation>
        <location evidence="1">Mitochondrion outer membrane</location>
        <topology evidence="1">Multi-pass membrane protein</topology>
    </subcellularLocation>
</comment>
<feature type="non-terminal residue" evidence="8">
    <location>
        <position position="514"/>
    </location>
</feature>
<evidence type="ECO:0000256" key="1">
    <source>
        <dbReference type="ARBA" id="ARBA00004374"/>
    </source>
</evidence>
<evidence type="ECO:0000256" key="6">
    <source>
        <dbReference type="SAM" id="Coils"/>
    </source>
</evidence>
<dbReference type="EMBL" id="ML975156">
    <property type="protein sequence ID" value="KAF1813049.1"/>
    <property type="molecule type" value="Genomic_DNA"/>
</dbReference>
<dbReference type="GO" id="GO:0005741">
    <property type="term" value="C:mitochondrial outer membrane"/>
    <property type="evidence" value="ECO:0007669"/>
    <property type="project" value="UniProtKB-SubCell"/>
</dbReference>
<gene>
    <name evidence="8" type="ORF">P152DRAFT_416384</name>
</gene>
<accession>A0A6G1G5E5</accession>
<evidence type="ECO:0000256" key="3">
    <source>
        <dbReference type="ARBA" id="ARBA00022452"/>
    </source>
</evidence>
<name>A0A6G1G5E5_9PEZI</name>
<dbReference type="Pfam" id="PF01103">
    <property type="entry name" value="Omp85"/>
    <property type="match status" value="1"/>
</dbReference>
<dbReference type="PANTHER" id="PTHR12815">
    <property type="entry name" value="SORTING AND ASSEMBLY MACHINERY SAMM50 PROTEIN FAMILY MEMBER"/>
    <property type="match status" value="1"/>
</dbReference>
<evidence type="ECO:0000313" key="8">
    <source>
        <dbReference type="EMBL" id="KAF1813049.1"/>
    </source>
</evidence>
<keyword evidence="4" id="KW-0812">Transmembrane</keyword>
<keyword evidence="5" id="KW-0472">Membrane</keyword>
<protein>
    <submittedName>
        <fullName evidence="8">Mitochondrial outer membrane protein</fullName>
    </submittedName>
</protein>
<feature type="coiled-coil region" evidence="6">
    <location>
        <begin position="13"/>
        <end position="40"/>
    </location>
</feature>
<dbReference type="OrthoDB" id="1724197at2759"/>
<evidence type="ECO:0000256" key="2">
    <source>
        <dbReference type="ARBA" id="ARBA00010913"/>
    </source>
</evidence>
<feature type="domain" description="Bacterial surface antigen (D15)" evidence="7">
    <location>
        <begin position="167"/>
        <end position="513"/>
    </location>
</feature>
<keyword evidence="3" id="KW-1134">Transmembrane beta strand</keyword>
<reference evidence="8" key="1">
    <citation type="submission" date="2020-01" db="EMBL/GenBank/DDBJ databases">
        <authorList>
            <consortium name="DOE Joint Genome Institute"/>
            <person name="Haridas S."/>
            <person name="Albert R."/>
            <person name="Binder M."/>
            <person name="Bloem J."/>
            <person name="Labutti K."/>
            <person name="Salamov A."/>
            <person name="Andreopoulos B."/>
            <person name="Baker S.E."/>
            <person name="Barry K."/>
            <person name="Bills G."/>
            <person name="Bluhm B.H."/>
            <person name="Cannon C."/>
            <person name="Castanera R."/>
            <person name="Culley D.E."/>
            <person name="Daum C."/>
            <person name="Ezra D."/>
            <person name="Gonzalez J.B."/>
            <person name="Henrissat B."/>
            <person name="Kuo A."/>
            <person name="Liang C."/>
            <person name="Lipzen A."/>
            <person name="Lutzoni F."/>
            <person name="Magnuson J."/>
            <person name="Mondo S."/>
            <person name="Nolan M."/>
            <person name="Ohm R."/>
            <person name="Pangilinan J."/>
            <person name="Park H.-J."/>
            <person name="Ramirez L."/>
            <person name="Alfaro M."/>
            <person name="Sun H."/>
            <person name="Tritt A."/>
            <person name="Yoshinaga Y."/>
            <person name="Zwiers L.-H."/>
            <person name="Turgeon B.G."/>
            <person name="Goodwin S.B."/>
            <person name="Spatafora J.W."/>
            <person name="Crous P.W."/>
            <person name="Grigoriev I.V."/>
        </authorList>
    </citation>
    <scope>NUCLEOTIDE SEQUENCE</scope>
    <source>
        <strain evidence="8">CBS 781.70</strain>
    </source>
</reference>
<dbReference type="GO" id="GO:0045040">
    <property type="term" value="P:protein insertion into mitochondrial outer membrane"/>
    <property type="evidence" value="ECO:0007669"/>
    <property type="project" value="TreeGrafter"/>
</dbReference>
<dbReference type="FunFam" id="2.40.160.50:FF:000008">
    <property type="entry name" value="Mitochondrial outer membrane beta-barrel protein Tob55"/>
    <property type="match status" value="1"/>
</dbReference>
<evidence type="ECO:0000259" key="7">
    <source>
        <dbReference type="Pfam" id="PF01103"/>
    </source>
</evidence>
<proteinExistence type="inferred from homology"/>
<keyword evidence="6" id="KW-0175">Coiled coil</keyword>
<dbReference type="InterPro" id="IPR039910">
    <property type="entry name" value="D15-like"/>
</dbReference>
<dbReference type="RefSeq" id="XP_033534680.1">
    <property type="nucleotide sequence ID" value="XM_033677062.1"/>
</dbReference>